<comment type="subunit">
    <text evidence="13">Acetyl-CoA carboxylase is a heterohexamer composed of biotin carboxyl carrier protein (AccB), biotin carboxylase (AccC) and two subunits each of ACCase subunit alpha (AccA) and ACCase subunit beta (AccD).</text>
</comment>
<sequence>MSWLSNVRNALSGIVPGAAKAQTPDHLWHKCKGCGTMVFTKELAENLYVCPTCDHHERIGPSERFAQLLDDDSVDVLPAPRSSEDPLKFRDSKRYADRLKAARTSTGEQDAFVNARGTIAGQRVVIGVQDFAFMGGSMGQAVGEAFIQGVETAIKDRAPFIVFTASGGARMQEGILSLMQMPRSTVAIQMLHDAGLPYIVVLTDPTSGGVMAAYAMLGDVHIAEPKATLAFTGRRVIENTIREKLPDDFQTSEYYLEHGLIDMVVHRRELRERLATVIGYLCAERKAA</sequence>
<dbReference type="SUPFAM" id="SSF52096">
    <property type="entry name" value="ClpP/crotonase"/>
    <property type="match status" value="1"/>
</dbReference>
<dbReference type="InterPro" id="IPR041010">
    <property type="entry name" value="Znf-ACC"/>
</dbReference>
<evidence type="ECO:0000256" key="4">
    <source>
        <dbReference type="ARBA" id="ARBA00022723"/>
    </source>
</evidence>
<keyword evidence="6 13" id="KW-0863">Zinc-finger</keyword>
<keyword evidence="4 13" id="KW-0479">Metal-binding</keyword>
<feature type="binding site" evidence="13">
    <location>
        <position position="34"/>
    </location>
    <ligand>
        <name>Zn(2+)</name>
        <dbReference type="ChEBI" id="CHEBI:29105"/>
    </ligand>
</feature>
<evidence type="ECO:0000256" key="8">
    <source>
        <dbReference type="ARBA" id="ARBA00022833"/>
    </source>
</evidence>
<comment type="subcellular location">
    <subcellularLocation>
        <location evidence="1 13">Cytoplasm</location>
    </subcellularLocation>
</comment>
<dbReference type="EMBL" id="LDTB01000001">
    <property type="protein sequence ID" value="KTT76737.1"/>
    <property type="molecule type" value="Genomic_DNA"/>
</dbReference>
<evidence type="ECO:0000256" key="11">
    <source>
        <dbReference type="ARBA" id="ARBA00023160"/>
    </source>
</evidence>
<evidence type="ECO:0000313" key="15">
    <source>
        <dbReference type="EMBL" id="KTT76737.1"/>
    </source>
</evidence>
<gene>
    <name evidence="13" type="primary">accD</name>
    <name evidence="15" type="ORF">NS334_00540</name>
</gene>
<dbReference type="GO" id="GO:0003989">
    <property type="term" value="F:acetyl-CoA carboxylase activity"/>
    <property type="evidence" value="ECO:0007669"/>
    <property type="project" value="InterPro"/>
</dbReference>
<accession>A0A147IAA6</accession>
<dbReference type="InterPro" id="IPR000438">
    <property type="entry name" value="Acetyl_CoA_COase_Trfase_b_su"/>
</dbReference>
<evidence type="ECO:0000256" key="5">
    <source>
        <dbReference type="ARBA" id="ARBA00022741"/>
    </source>
</evidence>
<dbReference type="PRINTS" id="PR01070">
    <property type="entry name" value="ACCCTRFRASEB"/>
</dbReference>
<dbReference type="EC" id="2.1.3.15" evidence="13"/>
<feature type="domain" description="CoA carboxyltransferase N-terminal" evidence="14">
    <location>
        <begin position="27"/>
        <end position="288"/>
    </location>
</feature>
<dbReference type="PANTHER" id="PTHR42995:SF5">
    <property type="entry name" value="ACETYL-COENZYME A CARBOXYLASE CARBOXYL TRANSFERASE SUBUNIT BETA, CHLOROPLASTIC"/>
    <property type="match status" value="1"/>
</dbReference>
<dbReference type="InterPro" id="IPR029045">
    <property type="entry name" value="ClpP/crotonase-like_dom_sf"/>
</dbReference>
<dbReference type="GO" id="GO:0005524">
    <property type="term" value="F:ATP binding"/>
    <property type="evidence" value="ECO:0007669"/>
    <property type="project" value="UniProtKB-KW"/>
</dbReference>
<feature type="binding site" evidence="13">
    <location>
        <position position="31"/>
    </location>
    <ligand>
        <name>Zn(2+)</name>
        <dbReference type="ChEBI" id="CHEBI:29105"/>
    </ligand>
</feature>
<dbReference type="GO" id="GO:0008270">
    <property type="term" value="F:zinc ion binding"/>
    <property type="evidence" value="ECO:0007669"/>
    <property type="project" value="UniProtKB-UniRule"/>
</dbReference>
<dbReference type="Pfam" id="PF17848">
    <property type="entry name" value="Zn_ribbon_ACC"/>
    <property type="match status" value="1"/>
</dbReference>
<dbReference type="InterPro" id="IPR034733">
    <property type="entry name" value="AcCoA_carboxyl_beta"/>
</dbReference>
<dbReference type="GO" id="GO:2001295">
    <property type="term" value="P:malonyl-CoA biosynthetic process"/>
    <property type="evidence" value="ECO:0007669"/>
    <property type="project" value="UniProtKB-UniRule"/>
</dbReference>
<dbReference type="GO" id="GO:0006633">
    <property type="term" value="P:fatty acid biosynthetic process"/>
    <property type="evidence" value="ECO:0007669"/>
    <property type="project" value="UniProtKB-KW"/>
</dbReference>
<evidence type="ECO:0000256" key="6">
    <source>
        <dbReference type="ARBA" id="ARBA00022771"/>
    </source>
</evidence>
<proteinExistence type="inferred from homology"/>
<dbReference type="Pfam" id="PF01039">
    <property type="entry name" value="Carboxyl_trans"/>
    <property type="match status" value="1"/>
</dbReference>
<keyword evidence="8 13" id="KW-0862">Zinc</keyword>
<feature type="binding site" evidence="13">
    <location>
        <position position="53"/>
    </location>
    <ligand>
        <name>Zn(2+)</name>
        <dbReference type="ChEBI" id="CHEBI:29105"/>
    </ligand>
</feature>
<keyword evidence="3 13" id="KW-0808">Transferase</keyword>
<evidence type="ECO:0000313" key="16">
    <source>
        <dbReference type="Proteomes" id="UP000074310"/>
    </source>
</evidence>
<dbReference type="GO" id="GO:0016743">
    <property type="term" value="F:carboxyl- or carbamoyltransferase activity"/>
    <property type="evidence" value="ECO:0007669"/>
    <property type="project" value="UniProtKB-UniRule"/>
</dbReference>
<dbReference type="OrthoDB" id="9772975at2"/>
<evidence type="ECO:0000256" key="3">
    <source>
        <dbReference type="ARBA" id="ARBA00022679"/>
    </source>
</evidence>
<dbReference type="RefSeq" id="WP_058754017.1">
    <property type="nucleotide sequence ID" value="NZ_LDTB01000001.1"/>
</dbReference>
<comment type="catalytic activity">
    <reaction evidence="13">
        <text>N(6)-carboxybiotinyl-L-lysyl-[protein] + acetyl-CoA = N(6)-biotinyl-L-lysyl-[protein] + malonyl-CoA</text>
        <dbReference type="Rhea" id="RHEA:54728"/>
        <dbReference type="Rhea" id="RHEA-COMP:10505"/>
        <dbReference type="Rhea" id="RHEA-COMP:10506"/>
        <dbReference type="ChEBI" id="CHEBI:57288"/>
        <dbReference type="ChEBI" id="CHEBI:57384"/>
        <dbReference type="ChEBI" id="CHEBI:83144"/>
        <dbReference type="ChEBI" id="CHEBI:83145"/>
        <dbReference type="EC" id="2.1.3.15"/>
    </reaction>
</comment>
<comment type="similarity">
    <text evidence="13">Belongs to the AccD/PCCB family.</text>
</comment>
<keyword evidence="13" id="KW-0963">Cytoplasm</keyword>
<dbReference type="GO" id="GO:0009329">
    <property type="term" value="C:acetate CoA-transferase complex"/>
    <property type="evidence" value="ECO:0007669"/>
    <property type="project" value="TreeGrafter"/>
</dbReference>
<keyword evidence="11 13" id="KW-0275">Fatty acid biosynthesis</keyword>
<evidence type="ECO:0000259" key="14">
    <source>
        <dbReference type="PROSITE" id="PS50980"/>
    </source>
</evidence>
<organism evidence="15 16">
    <name type="scientific">Sphingomonas endophytica</name>
    <dbReference type="NCBI Taxonomy" id="869719"/>
    <lineage>
        <taxon>Bacteria</taxon>
        <taxon>Pseudomonadati</taxon>
        <taxon>Pseudomonadota</taxon>
        <taxon>Alphaproteobacteria</taxon>
        <taxon>Sphingomonadales</taxon>
        <taxon>Sphingomonadaceae</taxon>
        <taxon>Sphingomonas</taxon>
    </lineage>
</organism>
<comment type="cofactor">
    <cofactor evidence="13">
        <name>Zn(2+)</name>
        <dbReference type="ChEBI" id="CHEBI:29105"/>
    </cofactor>
    <text evidence="13">Binds 1 zinc ion per subunit.</text>
</comment>
<evidence type="ECO:0000256" key="10">
    <source>
        <dbReference type="ARBA" id="ARBA00023098"/>
    </source>
</evidence>
<evidence type="ECO:0000256" key="7">
    <source>
        <dbReference type="ARBA" id="ARBA00022832"/>
    </source>
</evidence>
<comment type="pathway">
    <text evidence="13">Lipid metabolism; malonyl-CoA biosynthesis; malonyl-CoA from acetyl-CoA: step 1/1.</text>
</comment>
<reference evidence="15 16" key="1">
    <citation type="journal article" date="2016" name="Front. Microbiol.">
        <title>Genomic Resource of Rice Seed Associated Bacteria.</title>
        <authorList>
            <person name="Midha S."/>
            <person name="Bansal K."/>
            <person name="Sharma S."/>
            <person name="Kumar N."/>
            <person name="Patil P.P."/>
            <person name="Chaudhry V."/>
            <person name="Patil P.B."/>
        </authorList>
    </citation>
    <scope>NUCLEOTIDE SEQUENCE [LARGE SCALE GENOMIC DNA]</scope>
    <source>
        <strain evidence="15 16">NS334</strain>
    </source>
</reference>
<dbReference type="NCBIfam" id="TIGR00515">
    <property type="entry name" value="accD"/>
    <property type="match status" value="1"/>
</dbReference>
<keyword evidence="7 13" id="KW-0276">Fatty acid metabolism</keyword>
<dbReference type="InterPro" id="IPR011762">
    <property type="entry name" value="COA_CT_N"/>
</dbReference>
<comment type="function">
    <text evidence="12 13">Component of the acetyl coenzyme A carboxylase (ACC) complex. Biotin carboxylase (BC) catalyzes the carboxylation of biotin on its carrier protein (BCCP) and then the CO(2) group is transferred by the transcarboxylase to acetyl-CoA to form malonyl-CoA.</text>
</comment>
<dbReference type="UniPathway" id="UPA00655">
    <property type="reaction ID" value="UER00711"/>
</dbReference>
<keyword evidence="2 13" id="KW-0444">Lipid biosynthesis</keyword>
<dbReference type="HAMAP" id="MF_01395">
    <property type="entry name" value="AcetylCoA_CT_beta"/>
    <property type="match status" value="1"/>
</dbReference>
<dbReference type="PROSITE" id="PS50980">
    <property type="entry name" value="COA_CT_NTER"/>
    <property type="match status" value="1"/>
</dbReference>
<feature type="binding site" evidence="13">
    <location>
        <position position="50"/>
    </location>
    <ligand>
        <name>Zn(2+)</name>
        <dbReference type="ChEBI" id="CHEBI:29105"/>
    </ligand>
</feature>
<name>A0A147IAA6_9SPHN</name>
<protein>
    <recommendedName>
        <fullName evidence="13">Acetyl-coenzyme A carboxylase carboxyl transferase subunit beta</fullName>
        <shortName evidence="13">ACCase subunit beta</shortName>
        <shortName evidence="13">Acetyl-CoA carboxylase carboxyltransferase subunit beta</shortName>
        <ecNumber evidence="13">2.1.3.15</ecNumber>
    </recommendedName>
</protein>
<feature type="zinc finger region" description="C4-type" evidence="13">
    <location>
        <begin position="31"/>
        <end position="53"/>
    </location>
</feature>
<keyword evidence="16" id="KW-1185">Reference proteome</keyword>
<dbReference type="PANTHER" id="PTHR42995">
    <property type="entry name" value="ACETYL-COENZYME A CARBOXYLASE CARBOXYL TRANSFERASE SUBUNIT BETA, CHLOROPLASTIC"/>
    <property type="match status" value="1"/>
</dbReference>
<evidence type="ECO:0000256" key="1">
    <source>
        <dbReference type="ARBA" id="ARBA00004496"/>
    </source>
</evidence>
<keyword evidence="10 13" id="KW-0443">Lipid metabolism</keyword>
<evidence type="ECO:0000256" key="13">
    <source>
        <dbReference type="HAMAP-Rule" id="MF_01395"/>
    </source>
</evidence>
<keyword evidence="5 13" id="KW-0547">Nucleotide-binding</keyword>
<dbReference type="PATRIC" id="fig|869719.3.peg.117"/>
<dbReference type="Gene3D" id="3.90.226.10">
    <property type="entry name" value="2-enoyl-CoA Hydratase, Chain A, domain 1"/>
    <property type="match status" value="1"/>
</dbReference>
<comment type="caution">
    <text evidence="15">The sequence shown here is derived from an EMBL/GenBank/DDBJ whole genome shotgun (WGS) entry which is preliminary data.</text>
</comment>
<keyword evidence="9 13" id="KW-0067">ATP-binding</keyword>
<evidence type="ECO:0000256" key="12">
    <source>
        <dbReference type="ARBA" id="ARBA00025280"/>
    </source>
</evidence>
<evidence type="ECO:0000256" key="9">
    <source>
        <dbReference type="ARBA" id="ARBA00022840"/>
    </source>
</evidence>
<dbReference type="AlphaFoldDB" id="A0A147IAA6"/>
<dbReference type="Proteomes" id="UP000074310">
    <property type="component" value="Unassembled WGS sequence"/>
</dbReference>
<evidence type="ECO:0000256" key="2">
    <source>
        <dbReference type="ARBA" id="ARBA00022516"/>
    </source>
</evidence>